<sequence>MKILITHFVSLKKISQFLVGIFGMSEIEDDTINNLLSKTLDEVKEFIFDFDDLEYSVSLVENTPSEVKKIEECQKVVKLKENLLSKLLGCYANIATIFQTINQKQSSNQMSKAQKDQDILQKQLQESEKNRQSQEAIIKDLENKLSILQVWKVNTLESYKSTLEDEKKELESQLSLTQFEMRQYISEIQMAAEYISEISKGKFPEIEAIKENAQAEKTALKKALKIKKQRIEKSEQLLEKLGKELKEKEKMLLDIATQRDQLKLHLTVANNSIIEGKNQVEEMKQTTVDINDRDKSLLSQLPTENLSVKTRRNFIWYDRMLLRAGSVGLWKTVAWSDESRFFRPHEMDPNLGAGGDNGLVLVLCRLYMTDHF</sequence>
<evidence type="ECO:0000313" key="2">
    <source>
        <dbReference type="EMBL" id="GIY25416.1"/>
    </source>
</evidence>
<name>A0AAV4RX24_CAEEX</name>
<dbReference type="EMBL" id="BPLR01008539">
    <property type="protein sequence ID" value="GIY25416.1"/>
    <property type="molecule type" value="Genomic_DNA"/>
</dbReference>
<feature type="coiled-coil region" evidence="1">
    <location>
        <begin position="210"/>
        <end position="258"/>
    </location>
</feature>
<gene>
    <name evidence="2" type="primary">AVEN_249131_1</name>
    <name evidence="2" type="ORF">CEXT_287521</name>
</gene>
<feature type="coiled-coil region" evidence="1">
    <location>
        <begin position="110"/>
        <end position="180"/>
    </location>
</feature>
<evidence type="ECO:0000256" key="1">
    <source>
        <dbReference type="SAM" id="Coils"/>
    </source>
</evidence>
<keyword evidence="1" id="KW-0175">Coiled coil</keyword>
<keyword evidence="3" id="KW-1185">Reference proteome</keyword>
<evidence type="ECO:0000313" key="3">
    <source>
        <dbReference type="Proteomes" id="UP001054945"/>
    </source>
</evidence>
<dbReference type="Proteomes" id="UP001054945">
    <property type="component" value="Unassembled WGS sequence"/>
</dbReference>
<proteinExistence type="predicted"/>
<comment type="caution">
    <text evidence="2">The sequence shown here is derived from an EMBL/GenBank/DDBJ whole genome shotgun (WGS) entry which is preliminary data.</text>
</comment>
<accession>A0AAV4RX24</accession>
<protein>
    <submittedName>
        <fullName evidence="2">Uncharacterized protein</fullName>
    </submittedName>
</protein>
<organism evidence="2 3">
    <name type="scientific">Caerostris extrusa</name>
    <name type="common">Bark spider</name>
    <name type="synonym">Caerostris bankana</name>
    <dbReference type="NCBI Taxonomy" id="172846"/>
    <lineage>
        <taxon>Eukaryota</taxon>
        <taxon>Metazoa</taxon>
        <taxon>Ecdysozoa</taxon>
        <taxon>Arthropoda</taxon>
        <taxon>Chelicerata</taxon>
        <taxon>Arachnida</taxon>
        <taxon>Araneae</taxon>
        <taxon>Araneomorphae</taxon>
        <taxon>Entelegynae</taxon>
        <taxon>Araneoidea</taxon>
        <taxon>Araneidae</taxon>
        <taxon>Caerostris</taxon>
    </lineage>
</organism>
<dbReference type="AlphaFoldDB" id="A0AAV4RX24"/>
<reference evidence="2 3" key="1">
    <citation type="submission" date="2021-06" db="EMBL/GenBank/DDBJ databases">
        <title>Caerostris extrusa draft genome.</title>
        <authorList>
            <person name="Kono N."/>
            <person name="Arakawa K."/>
        </authorList>
    </citation>
    <scope>NUCLEOTIDE SEQUENCE [LARGE SCALE GENOMIC DNA]</scope>
</reference>